<dbReference type="RefSeq" id="WP_240832075.1">
    <property type="nucleotide sequence ID" value="NZ_JAKWBL010000004.1"/>
</dbReference>
<name>A0ABS9SNV9_9BACT</name>
<protein>
    <recommendedName>
        <fullName evidence="8">Amine oxidase domain-containing protein</fullName>
    </recommendedName>
</protein>
<evidence type="ECO:0000256" key="5">
    <source>
        <dbReference type="ARBA" id="ARBA00023027"/>
    </source>
</evidence>
<keyword evidence="1" id="KW-0285">Flavoprotein</keyword>
<dbReference type="EMBL" id="JAKWBL010000004">
    <property type="protein sequence ID" value="MCH5600061.1"/>
    <property type="molecule type" value="Genomic_DNA"/>
</dbReference>
<keyword evidence="5" id="KW-0520">NAD</keyword>
<keyword evidence="3" id="KW-0274">FAD</keyword>
<keyword evidence="7" id="KW-1185">Reference proteome</keyword>
<reference evidence="6 7" key="1">
    <citation type="submission" date="2022-02" db="EMBL/GenBank/DDBJ databases">
        <authorList>
            <person name="Min J."/>
        </authorList>
    </citation>
    <scope>NUCLEOTIDE SEQUENCE [LARGE SCALE GENOMIC DNA]</scope>
    <source>
        <strain evidence="6 7">GR10-1</strain>
    </source>
</reference>
<accession>A0ABS9SNV9</accession>
<proteinExistence type="predicted"/>
<dbReference type="PANTHER" id="PTHR46091">
    <property type="entry name" value="BLR7054 PROTEIN"/>
    <property type="match status" value="1"/>
</dbReference>
<dbReference type="InterPro" id="IPR052206">
    <property type="entry name" value="Retinol_saturase"/>
</dbReference>
<keyword evidence="4" id="KW-0521">NADP</keyword>
<gene>
    <name evidence="6" type="ORF">MKP09_20140</name>
</gene>
<dbReference type="Proteomes" id="UP001202248">
    <property type="component" value="Unassembled WGS sequence"/>
</dbReference>
<evidence type="ECO:0000256" key="3">
    <source>
        <dbReference type="ARBA" id="ARBA00022827"/>
    </source>
</evidence>
<evidence type="ECO:0008006" key="8">
    <source>
        <dbReference type="Google" id="ProtNLM"/>
    </source>
</evidence>
<evidence type="ECO:0000256" key="1">
    <source>
        <dbReference type="ARBA" id="ARBA00022630"/>
    </source>
</evidence>
<evidence type="ECO:0000313" key="6">
    <source>
        <dbReference type="EMBL" id="MCH5600061.1"/>
    </source>
</evidence>
<evidence type="ECO:0000256" key="2">
    <source>
        <dbReference type="ARBA" id="ARBA00022729"/>
    </source>
</evidence>
<organism evidence="6 7">
    <name type="scientific">Niabella ginsengisoli</name>
    <dbReference type="NCBI Taxonomy" id="522298"/>
    <lineage>
        <taxon>Bacteria</taxon>
        <taxon>Pseudomonadati</taxon>
        <taxon>Bacteroidota</taxon>
        <taxon>Chitinophagia</taxon>
        <taxon>Chitinophagales</taxon>
        <taxon>Chitinophagaceae</taxon>
        <taxon>Niabella</taxon>
    </lineage>
</organism>
<comment type="caution">
    <text evidence="6">The sequence shown here is derived from an EMBL/GenBank/DDBJ whole genome shotgun (WGS) entry which is preliminary data.</text>
</comment>
<keyword evidence="2" id="KW-0732">Signal</keyword>
<evidence type="ECO:0000256" key="4">
    <source>
        <dbReference type="ARBA" id="ARBA00022857"/>
    </source>
</evidence>
<evidence type="ECO:0000313" key="7">
    <source>
        <dbReference type="Proteomes" id="UP001202248"/>
    </source>
</evidence>
<sequence length="178" mass="19974">MNYKNNWQTTTDVNGNYVRTDAYKQLKKEIAETILQHVEELVAPGLRSHILFYEVATPVTHWRYTGNKNGTMMGAKPSRKNMKSRIAHYHTPVKNLLIGGQWAELGGGVPIAVKAGANAALLILQKENKPAFKIFANYMDGKTSVADVLKSETFKEYDNSWIRKPTPAEKSKQSNPVP</sequence>
<dbReference type="PANTHER" id="PTHR46091:SF3">
    <property type="entry name" value="AMINE OXIDASE DOMAIN-CONTAINING PROTEIN"/>
    <property type="match status" value="1"/>
</dbReference>